<comment type="caution">
    <text evidence="1">The sequence shown here is derived from an EMBL/GenBank/DDBJ whole genome shotgun (WGS) entry which is preliminary data.</text>
</comment>
<accession>A0A934VUI5</accession>
<keyword evidence="2" id="KW-1185">Reference proteome</keyword>
<evidence type="ECO:0000313" key="1">
    <source>
        <dbReference type="EMBL" id="MBK1880778.1"/>
    </source>
</evidence>
<dbReference type="Gene3D" id="1.25.40.10">
    <property type="entry name" value="Tetratricopeptide repeat domain"/>
    <property type="match status" value="4"/>
</dbReference>
<dbReference type="RefSeq" id="WP_200266324.1">
    <property type="nucleotide sequence ID" value="NZ_JAENIJ010000001.1"/>
</dbReference>
<dbReference type="Proteomes" id="UP000603141">
    <property type="component" value="Unassembled WGS sequence"/>
</dbReference>
<dbReference type="SUPFAM" id="SSF48452">
    <property type="entry name" value="TPR-like"/>
    <property type="match status" value="2"/>
</dbReference>
<evidence type="ECO:0000313" key="2">
    <source>
        <dbReference type="Proteomes" id="UP000603141"/>
    </source>
</evidence>
<dbReference type="Pfam" id="PF13432">
    <property type="entry name" value="TPR_16"/>
    <property type="match status" value="2"/>
</dbReference>
<organism evidence="1 2">
    <name type="scientific">Luteolibacter pohnpeiensis</name>
    <dbReference type="NCBI Taxonomy" id="454153"/>
    <lineage>
        <taxon>Bacteria</taxon>
        <taxon>Pseudomonadati</taxon>
        <taxon>Verrucomicrobiota</taxon>
        <taxon>Verrucomicrobiia</taxon>
        <taxon>Verrucomicrobiales</taxon>
        <taxon>Verrucomicrobiaceae</taxon>
        <taxon>Luteolibacter</taxon>
    </lineage>
</organism>
<dbReference type="InterPro" id="IPR011990">
    <property type="entry name" value="TPR-like_helical_dom_sf"/>
</dbReference>
<dbReference type="EMBL" id="JAENIJ010000001">
    <property type="protein sequence ID" value="MBK1880778.1"/>
    <property type="molecule type" value="Genomic_DNA"/>
</dbReference>
<name>A0A934VUI5_9BACT</name>
<reference evidence="1" key="1">
    <citation type="submission" date="2021-01" db="EMBL/GenBank/DDBJ databases">
        <title>Modified the classification status of verrucomicrobia.</title>
        <authorList>
            <person name="Feng X."/>
        </authorList>
    </citation>
    <scope>NUCLEOTIDE SEQUENCE</scope>
    <source>
        <strain evidence="1">KCTC 22041</strain>
    </source>
</reference>
<gene>
    <name evidence="1" type="ORF">JIN85_00040</name>
</gene>
<proteinExistence type="predicted"/>
<sequence>MKFLPPLIASLPLTVAAIGAVPGQSALKLGEQALASGLWEIAASHFRDAREADGLNESQKSKITLHLAESLIRSDRPKEAETLLEPLANSGVPGANYWLGEAFAGQGEFSKAANLLSEVALDEASPYRVEAAFSAANLLLSLNQSQQALEILRPFFDASDPLASAQARLRSVEILLDQGNVREARKWMPAEENIVTAEREHARFLDASLSLAEKDADSAAAKFSALLARTEGQTLLRHQAAALGLADAQAMRNDQEAATTTLLDFIQQHKDSTLLQQAFERLLKWLPQNPSPSDPIIVRLAQWIPPLPPAPPVILNTANAGAVGIFPMVEASSEHSQESEELSAFSLYTTAIALHRVGTAASRHQSQALFQRLLFEHPGHYLTAKSLVETGRWLIEEGKIDQADAVLKSASEITQSPIIRGEAAFLRGRAAYQSGDFAQSETRFEQAAGFLKSTDPDAARINADLARIREGKAPILVSLKESEITPETQKLQSDIEFEQALSTTPATAKLEAIEQFLTANPDHRKAPEARMAGIEAALELSPPNLDFAKNQLDWFHEHPDQVSNAQLAFMGLRYSDLKGDTAQTIQLATSFLEAFPNTPHADEAAFMRGRNLFEIGNFNEARIAFVKLGEGEGLNPNRAQVAWLLAARSASLGATPQSREEALGLFDHAIQIDGSVTAVAKMEKANLMIELNHTAGAIALLRDWFQSSSKDDPLRLPAGLLLGEAIYSEGTGKPESYQEALSVYDQLLEHAKSEPALFNRLQYLRGMTLEQLPRANDPSRKRDDEALAAYYSVLEAAGSKPPAEWHFFELAGFRALGMLEKNERWPAAIAVAEKIASFKGPGAKEAAARARQIRLKHFIWED</sequence>
<protein>
    <submittedName>
        <fullName evidence="1">Tetratricopeptide repeat protein</fullName>
    </submittedName>
</protein>
<dbReference type="AlphaFoldDB" id="A0A934VUI5"/>